<dbReference type="STRING" id="1280948.HY36_15550"/>
<feature type="transmembrane region" description="Helical" evidence="5">
    <location>
        <begin position="33"/>
        <end position="50"/>
    </location>
</feature>
<evidence type="ECO:0000313" key="7">
    <source>
        <dbReference type="EMBL" id="HAE95288.1"/>
    </source>
</evidence>
<evidence type="ECO:0000313" key="8">
    <source>
        <dbReference type="EMBL" id="KCZ62781.1"/>
    </source>
</evidence>
<feature type="transmembrane region" description="Helical" evidence="5">
    <location>
        <begin position="86"/>
        <end position="104"/>
    </location>
</feature>
<sequence length="421" mass="47096">MAFFAVIVFSGAFIEQWIFGPGFDRNISFSDRILNTSKFIPVYLFFMLRLMKSKRALRINLYYQWPIVLFAGFYIASSAWSMDYVFSFINAMIFLCTILTAWGIASALRYDQFLKAAFYALLVIAAGSLLYILFLPSYGVMRGVDQESFTNLAGLPQGVFKHKSRLAEIMSIAFIVSFFSKGYIKRSHRFLLAGLSAYLLLSTEASLKTAGLIGSISVMFAWELFVQTFRDKVISSVMASIAFLVPALVFIALIQTVLLASGEDMTLTGRTIIWEHAVQVAMRSPIIGFGPSSIWGSALGFVPELPLFKIPHAHNTFLELFLQTGFLGLGMVLWYLARCLGLVLYGHNEINSRSRIAFLIVWSGLARSTFEFGLFQGNNLSFLFMLIVVSIQFLQKADVHSLSKPSAIDSNTVGWKHPTKA</sequence>
<feature type="domain" description="O-antigen ligase-related" evidence="6">
    <location>
        <begin position="193"/>
        <end position="332"/>
    </location>
</feature>
<dbReference type="OrthoDB" id="4391260at2"/>
<dbReference type="Proteomes" id="UP000024547">
    <property type="component" value="Unassembled WGS sequence"/>
</dbReference>
<dbReference type="InterPro" id="IPR051533">
    <property type="entry name" value="WaaL-like"/>
</dbReference>
<feature type="transmembrane region" description="Helical" evidence="5">
    <location>
        <begin position="166"/>
        <end position="184"/>
    </location>
</feature>
<dbReference type="EMBL" id="AWFH01000008">
    <property type="protein sequence ID" value="KCZ62781.1"/>
    <property type="molecule type" value="Genomic_DNA"/>
</dbReference>
<evidence type="ECO:0000256" key="2">
    <source>
        <dbReference type="ARBA" id="ARBA00022692"/>
    </source>
</evidence>
<feature type="transmembrane region" description="Helical" evidence="5">
    <location>
        <begin position="116"/>
        <end position="134"/>
    </location>
</feature>
<dbReference type="PANTHER" id="PTHR37422">
    <property type="entry name" value="TEICHURONIC ACID BIOSYNTHESIS PROTEIN TUAE"/>
    <property type="match status" value="1"/>
</dbReference>
<reference evidence="8 9" key="1">
    <citation type="journal article" date="2014" name="Antonie Van Leeuwenhoek">
        <title>Hyphomonas beringensis sp. nov. and Hyphomonas chukchiensis sp. nov., isolated from surface seawater of the Bering Sea and Chukchi Sea.</title>
        <authorList>
            <person name="Li C."/>
            <person name="Lai Q."/>
            <person name="Li G."/>
            <person name="Dong C."/>
            <person name="Wang J."/>
            <person name="Liao Y."/>
            <person name="Shao Z."/>
        </authorList>
    </citation>
    <scope>NUCLEOTIDE SEQUENCE [LARGE SCALE GENOMIC DNA]</scope>
    <source>
        <strain evidence="8 9">22II1-22F38</strain>
    </source>
</reference>
<feature type="transmembrane region" description="Helical" evidence="5">
    <location>
        <begin position="62"/>
        <end position="80"/>
    </location>
</feature>
<accession>A0A059E533</accession>
<proteinExistence type="predicted"/>
<evidence type="ECO:0000313" key="10">
    <source>
        <dbReference type="Proteomes" id="UP000259173"/>
    </source>
</evidence>
<comment type="subcellular location">
    <subcellularLocation>
        <location evidence="1">Membrane</location>
        <topology evidence="1">Multi-pass membrane protein</topology>
    </subcellularLocation>
</comment>
<feature type="transmembrane region" description="Helical" evidence="5">
    <location>
        <begin position="205"/>
        <end position="225"/>
    </location>
</feature>
<keyword evidence="3 5" id="KW-1133">Transmembrane helix</keyword>
<evidence type="ECO:0000259" key="6">
    <source>
        <dbReference type="Pfam" id="PF04932"/>
    </source>
</evidence>
<dbReference type="PANTHER" id="PTHR37422:SF21">
    <property type="entry name" value="EXOQ-LIKE PROTEIN"/>
    <property type="match status" value="1"/>
</dbReference>
<name>A0A059E533_9PROT</name>
<keyword evidence="7" id="KW-0436">Ligase</keyword>
<feature type="transmembrane region" description="Helical" evidence="5">
    <location>
        <begin position="321"/>
        <end position="344"/>
    </location>
</feature>
<keyword evidence="2 5" id="KW-0812">Transmembrane</keyword>
<dbReference type="EMBL" id="DMBR01000364">
    <property type="protein sequence ID" value="HAE95288.1"/>
    <property type="molecule type" value="Genomic_DNA"/>
</dbReference>
<dbReference type="Pfam" id="PF04932">
    <property type="entry name" value="Wzy_C"/>
    <property type="match status" value="1"/>
</dbReference>
<evidence type="ECO:0000313" key="9">
    <source>
        <dbReference type="Proteomes" id="UP000024547"/>
    </source>
</evidence>
<evidence type="ECO:0000256" key="3">
    <source>
        <dbReference type="ARBA" id="ARBA00022989"/>
    </source>
</evidence>
<keyword evidence="9" id="KW-1185">Reference proteome</keyword>
<evidence type="ECO:0000256" key="1">
    <source>
        <dbReference type="ARBA" id="ARBA00004141"/>
    </source>
</evidence>
<dbReference type="eggNOG" id="COG3307">
    <property type="taxonomic scope" value="Bacteria"/>
</dbReference>
<dbReference type="RefSeq" id="WP_035550162.1">
    <property type="nucleotide sequence ID" value="NZ_AWFH01000008.1"/>
</dbReference>
<evidence type="ECO:0000256" key="5">
    <source>
        <dbReference type="SAM" id="Phobius"/>
    </source>
</evidence>
<dbReference type="Proteomes" id="UP000259173">
    <property type="component" value="Unassembled WGS sequence"/>
</dbReference>
<dbReference type="GO" id="GO:0016020">
    <property type="term" value="C:membrane"/>
    <property type="evidence" value="ECO:0007669"/>
    <property type="project" value="UniProtKB-SubCell"/>
</dbReference>
<dbReference type="InterPro" id="IPR007016">
    <property type="entry name" value="O-antigen_ligase-rel_domated"/>
</dbReference>
<reference evidence="7 10" key="2">
    <citation type="journal article" date="2018" name="Nat. Biotechnol.">
        <title>A standardized bacterial taxonomy based on genome phylogeny substantially revises the tree of life.</title>
        <authorList>
            <person name="Parks D.H."/>
            <person name="Chuvochina M."/>
            <person name="Waite D.W."/>
            <person name="Rinke C."/>
            <person name="Skarshewski A."/>
            <person name="Chaumeil P.A."/>
            <person name="Hugenholtz P."/>
        </authorList>
    </citation>
    <scope>NUCLEOTIDE SEQUENCE [LARGE SCALE GENOMIC DNA]</scope>
    <source>
        <strain evidence="7">UBA8557</strain>
    </source>
</reference>
<evidence type="ECO:0000256" key="4">
    <source>
        <dbReference type="ARBA" id="ARBA00023136"/>
    </source>
</evidence>
<dbReference type="PATRIC" id="fig|1280948.3.peg.1343"/>
<keyword evidence="4 5" id="KW-0472">Membrane</keyword>
<organism evidence="8 9">
    <name type="scientific">Hyphomonas atlantica</name>
    <dbReference type="NCBI Taxonomy" id="1280948"/>
    <lineage>
        <taxon>Bacteria</taxon>
        <taxon>Pseudomonadati</taxon>
        <taxon>Pseudomonadota</taxon>
        <taxon>Alphaproteobacteria</taxon>
        <taxon>Hyphomonadales</taxon>
        <taxon>Hyphomonadaceae</taxon>
        <taxon>Hyphomonas</taxon>
    </lineage>
</organism>
<dbReference type="AlphaFoldDB" id="A0A059E533"/>
<feature type="transmembrane region" description="Helical" evidence="5">
    <location>
        <begin position="380"/>
        <end position="397"/>
    </location>
</feature>
<protein>
    <submittedName>
        <fullName evidence="7">O-antigen ligase family protein</fullName>
    </submittedName>
</protein>
<dbReference type="GO" id="GO:0016874">
    <property type="term" value="F:ligase activity"/>
    <property type="evidence" value="ECO:0007669"/>
    <property type="project" value="UniProtKB-KW"/>
</dbReference>
<feature type="transmembrane region" description="Helical" evidence="5">
    <location>
        <begin position="237"/>
        <end position="260"/>
    </location>
</feature>
<comment type="caution">
    <text evidence="8">The sequence shown here is derived from an EMBL/GenBank/DDBJ whole genome shotgun (WGS) entry which is preliminary data.</text>
</comment>
<gene>
    <name evidence="7" type="ORF">DCG65_12065</name>
    <name evidence="8" type="ORF">HY36_15550</name>
</gene>
<feature type="transmembrane region" description="Helical" evidence="5">
    <location>
        <begin position="280"/>
        <end position="301"/>
    </location>
</feature>